<proteinExistence type="predicted"/>
<feature type="transmembrane region" description="Helical" evidence="6">
    <location>
        <begin position="76"/>
        <end position="94"/>
    </location>
</feature>
<keyword evidence="8" id="KW-1185">Reference proteome</keyword>
<dbReference type="EMBL" id="JBHSBN010000002">
    <property type="protein sequence ID" value="MFC4105168.1"/>
    <property type="molecule type" value="Genomic_DNA"/>
</dbReference>
<evidence type="ECO:0000256" key="2">
    <source>
        <dbReference type="ARBA" id="ARBA00022692"/>
    </source>
</evidence>
<gene>
    <name evidence="7" type="ORF">ACFOX0_04330</name>
</gene>
<comment type="caution">
    <text evidence="7">The sequence shown here is derived from an EMBL/GenBank/DDBJ whole genome shotgun (WGS) entry which is preliminary data.</text>
</comment>
<dbReference type="InterPro" id="IPR032808">
    <property type="entry name" value="DoxX"/>
</dbReference>
<keyword evidence="3 6" id="KW-1133">Transmembrane helix</keyword>
<reference evidence="8" key="1">
    <citation type="journal article" date="2019" name="Int. J. Syst. Evol. Microbiol.">
        <title>The Global Catalogue of Microorganisms (GCM) 10K type strain sequencing project: providing services to taxonomists for standard genome sequencing and annotation.</title>
        <authorList>
            <consortium name="The Broad Institute Genomics Platform"/>
            <consortium name="The Broad Institute Genome Sequencing Center for Infectious Disease"/>
            <person name="Wu L."/>
            <person name="Ma J."/>
        </authorList>
    </citation>
    <scope>NUCLEOTIDE SEQUENCE [LARGE SCALE GENOMIC DNA]</scope>
    <source>
        <strain evidence="8">2902at01</strain>
    </source>
</reference>
<accession>A0ABV8KGP7</accession>
<evidence type="ECO:0000256" key="6">
    <source>
        <dbReference type="SAM" id="Phobius"/>
    </source>
</evidence>
<name>A0ABV8KGP7_9ACTN</name>
<feature type="transmembrane region" description="Helical" evidence="6">
    <location>
        <begin position="37"/>
        <end position="56"/>
    </location>
</feature>
<evidence type="ECO:0000256" key="1">
    <source>
        <dbReference type="ARBA" id="ARBA00004141"/>
    </source>
</evidence>
<feature type="region of interest" description="Disordered" evidence="5">
    <location>
        <begin position="1"/>
        <end position="29"/>
    </location>
</feature>
<dbReference type="Proteomes" id="UP001595868">
    <property type="component" value="Unassembled WGS sequence"/>
</dbReference>
<evidence type="ECO:0000256" key="5">
    <source>
        <dbReference type="SAM" id="MobiDB-lite"/>
    </source>
</evidence>
<keyword evidence="2 6" id="KW-0812">Transmembrane</keyword>
<dbReference type="Pfam" id="PF13564">
    <property type="entry name" value="DoxX_2"/>
    <property type="match status" value="1"/>
</dbReference>
<organism evidence="7 8">
    <name type="scientific">Micromonospora zhanjiangensis</name>
    <dbReference type="NCBI Taxonomy" id="1522057"/>
    <lineage>
        <taxon>Bacteria</taxon>
        <taxon>Bacillati</taxon>
        <taxon>Actinomycetota</taxon>
        <taxon>Actinomycetes</taxon>
        <taxon>Micromonosporales</taxon>
        <taxon>Micromonosporaceae</taxon>
        <taxon>Micromonospora</taxon>
    </lineage>
</organism>
<dbReference type="RefSeq" id="WP_377542168.1">
    <property type="nucleotide sequence ID" value="NZ_JBHSBN010000002.1"/>
</dbReference>
<sequence length="157" mass="17304">MTRETMTRRTMTRRMMGRTPSAESDDENSGRSRRRILTYWIVTAVVVGECAVGGAMDLFRMAPFYPTMIDLEYPGYLATILGGAKLLAAVVLLAPRLPRLKEWAYAGVMINMLGACASHLAMHRPVGNLVPPAAFAALALLSWASRPPSRRLPSARR</sequence>
<keyword evidence="4 6" id="KW-0472">Membrane</keyword>
<evidence type="ECO:0000256" key="3">
    <source>
        <dbReference type="ARBA" id="ARBA00022989"/>
    </source>
</evidence>
<protein>
    <submittedName>
        <fullName evidence="7">DoxX family protein</fullName>
    </submittedName>
</protein>
<evidence type="ECO:0000313" key="8">
    <source>
        <dbReference type="Proteomes" id="UP001595868"/>
    </source>
</evidence>
<evidence type="ECO:0000256" key="4">
    <source>
        <dbReference type="ARBA" id="ARBA00023136"/>
    </source>
</evidence>
<comment type="subcellular location">
    <subcellularLocation>
        <location evidence="1">Membrane</location>
        <topology evidence="1">Multi-pass membrane protein</topology>
    </subcellularLocation>
</comment>
<evidence type="ECO:0000313" key="7">
    <source>
        <dbReference type="EMBL" id="MFC4105168.1"/>
    </source>
</evidence>